<evidence type="ECO:0000313" key="7">
    <source>
        <dbReference type="Proteomes" id="UP000592294"/>
    </source>
</evidence>
<dbReference type="EMBL" id="JABZEO010000005">
    <property type="protein sequence ID" value="NVZ09383.1"/>
    <property type="molecule type" value="Genomic_DNA"/>
</dbReference>
<dbReference type="Proteomes" id="UP000592294">
    <property type="component" value="Unassembled WGS sequence"/>
</dbReference>
<dbReference type="EC" id="3.5.1.28" evidence="2"/>
<evidence type="ECO:0000313" key="6">
    <source>
        <dbReference type="EMBL" id="NVZ09383.1"/>
    </source>
</evidence>
<dbReference type="GO" id="GO:0071555">
    <property type="term" value="P:cell wall organization"/>
    <property type="evidence" value="ECO:0007669"/>
    <property type="project" value="UniProtKB-KW"/>
</dbReference>
<proteinExistence type="predicted"/>
<evidence type="ECO:0000256" key="4">
    <source>
        <dbReference type="ARBA" id="ARBA00023316"/>
    </source>
</evidence>
<keyword evidence="3" id="KW-0378">Hydrolase</keyword>
<comment type="catalytic activity">
    <reaction evidence="1">
        <text>Hydrolyzes the link between N-acetylmuramoyl residues and L-amino acid residues in certain cell-wall glycopeptides.</text>
        <dbReference type="EC" id="3.5.1.28"/>
    </reaction>
</comment>
<evidence type="ECO:0000259" key="5">
    <source>
        <dbReference type="SMART" id="SM00644"/>
    </source>
</evidence>
<organism evidence="6 7">
    <name type="scientific">Allochromatium humboldtianum</name>
    <dbReference type="NCBI Taxonomy" id="504901"/>
    <lineage>
        <taxon>Bacteria</taxon>
        <taxon>Pseudomonadati</taxon>
        <taxon>Pseudomonadota</taxon>
        <taxon>Gammaproteobacteria</taxon>
        <taxon>Chromatiales</taxon>
        <taxon>Chromatiaceae</taxon>
        <taxon>Allochromatium</taxon>
    </lineage>
</organism>
<dbReference type="SMART" id="SM00644">
    <property type="entry name" value="Ami_2"/>
    <property type="match status" value="1"/>
</dbReference>
<protein>
    <recommendedName>
        <fullName evidence="2">N-acetylmuramoyl-L-alanine amidase</fullName>
        <ecNumber evidence="2">3.5.1.28</ecNumber>
    </recommendedName>
</protein>
<gene>
    <name evidence="6" type="ORF">HW932_08920</name>
</gene>
<feature type="domain" description="N-acetylmuramoyl-L-alanine amidase" evidence="5">
    <location>
        <begin position="15"/>
        <end position="163"/>
    </location>
</feature>
<dbReference type="InterPro" id="IPR036505">
    <property type="entry name" value="Amidase/PGRP_sf"/>
</dbReference>
<dbReference type="GO" id="GO:0008745">
    <property type="term" value="F:N-acetylmuramoyl-L-alanine amidase activity"/>
    <property type="evidence" value="ECO:0007669"/>
    <property type="project" value="UniProtKB-EC"/>
</dbReference>
<evidence type="ECO:0000256" key="2">
    <source>
        <dbReference type="ARBA" id="ARBA00011901"/>
    </source>
</evidence>
<keyword evidence="7" id="KW-1185">Reference proteome</keyword>
<comment type="caution">
    <text evidence="6">The sequence shown here is derived from an EMBL/GenBank/DDBJ whole genome shotgun (WGS) entry which is preliminary data.</text>
</comment>
<sequence>MLSTGLPLAEPVVRDVPIHGNPRQVPVRQIVIHATGGPDCDPSRSFRGGSLEGIVGHFQRNRKRISIHYIIGRTGEVVRMVPETRVAFHVRGHNADSIGIELVNDGDGRDPFTEPQIEALVMLLRDLLARHQLDGAALKSHAELDDSELVCGGRRLKRKVDPGATFPWERIRAALKE</sequence>
<dbReference type="InterPro" id="IPR002502">
    <property type="entry name" value="Amidase_domain"/>
</dbReference>
<accession>A0A850RK53</accession>
<dbReference type="AlphaFoldDB" id="A0A850RK53"/>
<dbReference type="Gene3D" id="3.40.80.10">
    <property type="entry name" value="Peptidoglycan recognition protein-like"/>
    <property type="match status" value="1"/>
</dbReference>
<dbReference type="CDD" id="cd06583">
    <property type="entry name" value="PGRP"/>
    <property type="match status" value="1"/>
</dbReference>
<evidence type="ECO:0000256" key="1">
    <source>
        <dbReference type="ARBA" id="ARBA00001561"/>
    </source>
</evidence>
<dbReference type="InterPro" id="IPR051206">
    <property type="entry name" value="NAMLAA_amidase_2"/>
</dbReference>
<dbReference type="GO" id="GO:0009253">
    <property type="term" value="P:peptidoglycan catabolic process"/>
    <property type="evidence" value="ECO:0007669"/>
    <property type="project" value="InterPro"/>
</dbReference>
<reference evidence="6 7" key="1">
    <citation type="submission" date="2020-06" db="EMBL/GenBank/DDBJ databases">
        <title>Whole-genome sequence of Allochromatium humboldtianum DSM 21881, type strain.</title>
        <authorList>
            <person name="Kyndt J.A."/>
            <person name="Meyer T.E."/>
        </authorList>
    </citation>
    <scope>NUCLEOTIDE SEQUENCE [LARGE SCALE GENOMIC DNA]</scope>
    <source>
        <strain evidence="6 7">DSM 21881</strain>
    </source>
</reference>
<name>A0A850RK53_9GAMM</name>
<dbReference type="PANTHER" id="PTHR30417">
    <property type="entry name" value="N-ACETYLMURAMOYL-L-ALANINE AMIDASE AMID"/>
    <property type="match status" value="1"/>
</dbReference>
<dbReference type="Pfam" id="PF01510">
    <property type="entry name" value="Amidase_2"/>
    <property type="match status" value="1"/>
</dbReference>
<evidence type="ECO:0000256" key="3">
    <source>
        <dbReference type="ARBA" id="ARBA00022801"/>
    </source>
</evidence>
<dbReference type="SUPFAM" id="SSF55846">
    <property type="entry name" value="N-acetylmuramoyl-L-alanine amidase-like"/>
    <property type="match status" value="1"/>
</dbReference>
<dbReference type="PANTHER" id="PTHR30417:SF1">
    <property type="entry name" value="N-ACETYLMURAMOYL-L-ALANINE AMIDASE AMID"/>
    <property type="match status" value="1"/>
</dbReference>
<dbReference type="GO" id="GO:0009254">
    <property type="term" value="P:peptidoglycan turnover"/>
    <property type="evidence" value="ECO:0007669"/>
    <property type="project" value="TreeGrafter"/>
</dbReference>
<keyword evidence="4" id="KW-0961">Cell wall biogenesis/degradation</keyword>